<feature type="region of interest" description="Disordered" evidence="1">
    <location>
        <begin position="761"/>
        <end position="789"/>
    </location>
</feature>
<reference evidence="3 4" key="1">
    <citation type="journal article" date="2024" name="J Genomics">
        <title>Draft genome sequencing and assembly of Favolaschia claudopus CIRM-BRFM 2984 isolated from oak limbs.</title>
        <authorList>
            <person name="Navarro D."/>
            <person name="Drula E."/>
            <person name="Chaduli D."/>
            <person name="Cazenave R."/>
            <person name="Ahrendt S."/>
            <person name="Wang J."/>
            <person name="Lipzen A."/>
            <person name="Daum C."/>
            <person name="Barry K."/>
            <person name="Grigoriev I.V."/>
            <person name="Favel A."/>
            <person name="Rosso M.N."/>
            <person name="Martin F."/>
        </authorList>
    </citation>
    <scope>NUCLEOTIDE SEQUENCE [LARGE SCALE GENOMIC DNA]</scope>
    <source>
        <strain evidence="3 4">CIRM-BRFM 2984</strain>
    </source>
</reference>
<dbReference type="Pfam" id="PF16787">
    <property type="entry name" value="NDC10_II"/>
    <property type="match status" value="1"/>
</dbReference>
<dbReference type="GO" id="GO:0003677">
    <property type="term" value="F:DNA binding"/>
    <property type="evidence" value="ECO:0007669"/>
    <property type="project" value="InterPro"/>
</dbReference>
<feature type="region of interest" description="Disordered" evidence="1">
    <location>
        <begin position="179"/>
        <end position="201"/>
    </location>
</feature>
<evidence type="ECO:0000256" key="1">
    <source>
        <dbReference type="SAM" id="MobiDB-lite"/>
    </source>
</evidence>
<organism evidence="3 4">
    <name type="scientific">Favolaschia claudopus</name>
    <dbReference type="NCBI Taxonomy" id="2862362"/>
    <lineage>
        <taxon>Eukaryota</taxon>
        <taxon>Fungi</taxon>
        <taxon>Dikarya</taxon>
        <taxon>Basidiomycota</taxon>
        <taxon>Agaricomycotina</taxon>
        <taxon>Agaricomycetes</taxon>
        <taxon>Agaricomycetidae</taxon>
        <taxon>Agaricales</taxon>
        <taxon>Marasmiineae</taxon>
        <taxon>Mycenaceae</taxon>
        <taxon>Favolaschia</taxon>
    </lineage>
</organism>
<feature type="region of interest" description="Disordered" evidence="1">
    <location>
        <begin position="1"/>
        <end position="23"/>
    </location>
</feature>
<dbReference type="EMBL" id="JAWWNJ010000009">
    <property type="protein sequence ID" value="KAK7049043.1"/>
    <property type="molecule type" value="Genomic_DNA"/>
</dbReference>
<keyword evidence="4" id="KW-1185">Reference proteome</keyword>
<feature type="region of interest" description="Disordered" evidence="1">
    <location>
        <begin position="874"/>
        <end position="898"/>
    </location>
</feature>
<evidence type="ECO:0000259" key="2">
    <source>
        <dbReference type="Pfam" id="PF16787"/>
    </source>
</evidence>
<dbReference type="Proteomes" id="UP001362999">
    <property type="component" value="Unassembled WGS sequence"/>
</dbReference>
<evidence type="ECO:0000313" key="3">
    <source>
        <dbReference type="EMBL" id="KAK7049043.1"/>
    </source>
</evidence>
<feature type="domain" description="Ndc10" evidence="2">
    <location>
        <begin position="401"/>
        <end position="692"/>
    </location>
</feature>
<feature type="region of interest" description="Disordered" evidence="1">
    <location>
        <begin position="929"/>
        <end position="952"/>
    </location>
</feature>
<proteinExistence type="predicted"/>
<dbReference type="InterPro" id="IPR031872">
    <property type="entry name" value="NDC10_II"/>
</dbReference>
<comment type="caution">
    <text evidence="3">The sequence shown here is derived from an EMBL/GenBank/DDBJ whole genome shotgun (WGS) entry which is preliminary data.</text>
</comment>
<evidence type="ECO:0000313" key="4">
    <source>
        <dbReference type="Proteomes" id="UP001362999"/>
    </source>
</evidence>
<gene>
    <name evidence="3" type="ORF">R3P38DRAFT_3345932</name>
</gene>
<accession>A0AAW0DEJ0</accession>
<name>A0AAW0DEJ0_9AGAR</name>
<feature type="compositionally biased region" description="Basic and acidic residues" evidence="1">
    <location>
        <begin position="774"/>
        <end position="787"/>
    </location>
</feature>
<dbReference type="AlphaFoldDB" id="A0AAW0DEJ0"/>
<sequence>MWDHQDPLVTPPVTGGDLGPRSPPLIHDVHEGPGYPDAAKIRATGICCHHQSSQLGPPVRLSILASPELDDDNDAPPSPQRTSVGYFKASCAATQSLQLSGAYKLAPETAPLLSIRMVAKVQKKEMRIIAYHGPPTALAAKSRRFHSSSLTTITLPPIPDPPYRFNSMEQVVDCEPTSIMPPTRESPRLHSPEASIEPGSGYQSSYEALEAESQLLRQTFVQQNQEGKSTGETYKRHYNNYIFWFDSRETLRVQNDPSYQRIPALPITVAKVVLFLNYEMTRPQKRKLADNMQSTSTCGIEHAKQVVSALEHYRFDTQHLYRHIPEAQVSLRTDNRIKTLEEAFAHNEPERTKKAHSLKTAGTRADTYTDDQLTQLATSGLDSKGPMKIWRAMRDRAMMLTSSTTAFRGDNSRLLVWSDMYCYDVPMHAKGHGTKLRALTLIADNSKQNQSGRVDEHGAFRHFVVELCPVGAIGLLFFALFHVINSPVPNFEVNFSDPAYGDFGKREWYELFTFSSSKDCRQEMSYANHRERVKNLHEKNNVSISKVTHAGRGYTAKTARENGASSAEVKALGGWSDSGSYRACYDRALPLRAMLAAAMFDSEHPETHFLARDSLQPPPAVLALIFPWVEDELKKLDTREAANRMARDIALRHFLGLLIWLRTVIVQDAAVLYTRHPSAAIFQYPPFNSSTFRTFAAQSASVIAKAEKDVALALESLPQNIANTFTAAMSRLAIDQEIERQANQTYQDDLKSQLTVLQDLIEHNGSRTKKKRKTDGYSDYKSPEHTRNGIRRRRIVPDRCAHSDQRVLIVVDDEDVFPYGYSSSPTSAKRGKDLLEGMRRRALGTLQDESEQHRLASSEAARLASARWVVTARRAPSATRRHRSAHRAQSQPVRREARASWRAARSISRGAPALGSGWEAACRHALTRSTARQQPTTLEFQHPPAVGHSSSRGRIDMEAAERAAVTDVAVHASVRRGEWDEWAAERREGLVVWRGTW</sequence>
<protein>
    <recommendedName>
        <fullName evidence="2">Ndc10 domain-containing protein</fullName>
    </recommendedName>
</protein>
<dbReference type="Gene3D" id="1.10.443.20">
    <property type="entry name" value="Centromere DNA-binding protein complex CBF3 subunit, domain 2"/>
    <property type="match status" value="1"/>
</dbReference>
<dbReference type="InterPro" id="IPR038279">
    <property type="entry name" value="Ndc10_dom2_sf"/>
</dbReference>
<feature type="compositionally biased region" description="Polar residues" evidence="1">
    <location>
        <begin position="929"/>
        <end position="939"/>
    </location>
</feature>